<feature type="transmembrane region" description="Helical" evidence="1">
    <location>
        <begin position="613"/>
        <end position="632"/>
    </location>
</feature>
<organism evidence="2 3">
    <name type="scientific">Aeropyrum camini SY1 = JCM 12091</name>
    <dbReference type="NCBI Taxonomy" id="1198449"/>
    <lineage>
        <taxon>Archaea</taxon>
        <taxon>Thermoproteota</taxon>
        <taxon>Thermoprotei</taxon>
        <taxon>Desulfurococcales</taxon>
        <taxon>Desulfurococcaceae</taxon>
        <taxon>Aeropyrum</taxon>
    </lineage>
</organism>
<dbReference type="KEGG" id="acj:ACAM_0795"/>
<dbReference type="eggNOG" id="arCOG14664">
    <property type="taxonomic scope" value="Archaea"/>
</dbReference>
<evidence type="ECO:0000256" key="1">
    <source>
        <dbReference type="SAM" id="Phobius"/>
    </source>
</evidence>
<reference evidence="2 3" key="1">
    <citation type="journal article" date="2013" name="Appl. Environ. Microbiol.">
        <title>Variation of the Virus-Related Elements within Syntenic Genomes of the Hyperthermophilic Archaeon Aeropyrum.</title>
        <authorList>
            <person name="Daifuku T."/>
            <person name="Yoshida T."/>
            <person name="Kitamura T."/>
            <person name="Kawaichi S."/>
            <person name="Inoue T."/>
            <person name="Nomura K."/>
            <person name="Yoshida Y."/>
            <person name="Kuno S."/>
            <person name="Sako Y."/>
        </authorList>
    </citation>
    <scope>NUCLEOTIDE SEQUENCE [LARGE SCALE GENOMIC DNA]</scope>
    <source>
        <strain evidence="2 3">SY1</strain>
    </source>
</reference>
<feature type="transmembrane region" description="Helical" evidence="1">
    <location>
        <begin position="411"/>
        <end position="436"/>
    </location>
</feature>
<dbReference type="EMBL" id="AP012489">
    <property type="protein sequence ID" value="BAN90264.1"/>
    <property type="molecule type" value="Genomic_DNA"/>
</dbReference>
<keyword evidence="1" id="KW-0472">Membrane</keyword>
<feature type="transmembrane region" description="Helical" evidence="1">
    <location>
        <begin position="760"/>
        <end position="789"/>
    </location>
</feature>
<feature type="transmembrane region" description="Helical" evidence="1">
    <location>
        <begin position="456"/>
        <end position="474"/>
    </location>
</feature>
<sequence length="851" mass="87281">MGLFGVFLSARMFLGRRRIVAVLVVTIMLLASIPYMAGAVSRLGSTIMLDTFLERSRPHLALHLWFPGPVDSGVLDGASLDVSGSLERLGFEAWSRVYVVEAGLAVVGEQGGGGPPVPSHPSDEVVRVLDDTIMINGRVYRVVPIYLVIAPRSLDPGALGLAGEKIPISSPGGGVVDVVVASAHPLASTTVEVGGFQVLGVDYRVLGHAPAGLGIAVESITSYRLYDDGFGMYRAWGYAIFLYTASDDPEVLALGIASRYAEAASSGEVLSRELAEAVEQAARGGPAVLPPRPLIEAMDNGLSPEAAGRLVSMVIMADYKPGSLVDYVIQGDVNRFLSQVEARIGESLLEDAGVCLAGLDIVGQYVRTGGSTPLCSPGAGGASYKALAQAVILAPPIGGGLFLLQSIASLAVVSAVLAALLVSALQAGTAVIQWILGDMRPWLALAIARGAGTATLRASLALAVAVLAVFSILLGGVASSISIPVMASALLGYSGVLDVWTLLSSPGLWISSLTVAVLGVGVALMSKLGGLRDISPVEAVRRVEALERGHSARGRRVQVLLVALAIASTALGLHGDPEAVLNWVTDRLGGIVALPLAFILLAAFFLSPLAPAILVSTVSTALAGGQGAYILLARLPTRLLPRLFPGFTASSALKMRDRMAASSRVMALAFAALISFALAHGFALSLEETVARLARGPYDLVSLVAASRAMAAASLLAAAAAAAVYLATAYAGVAGTVEVLEREAVVLRARGAGRREVAAFIYGSLLPLVLYSAAVGLAAGIVGGVSLLATFKTASLTVSPDIPGEIGLPLPTPTAPAVALAILPLAAALLLPMATSAIATRESDLARALRS</sequence>
<evidence type="ECO:0000313" key="3">
    <source>
        <dbReference type="Proteomes" id="UP000016887"/>
    </source>
</evidence>
<evidence type="ECO:0000313" key="2">
    <source>
        <dbReference type="EMBL" id="BAN90264.1"/>
    </source>
</evidence>
<feature type="transmembrane region" description="Helical" evidence="1">
    <location>
        <begin position="508"/>
        <end position="525"/>
    </location>
</feature>
<accession>U3TG25</accession>
<feature type="transmembrane region" description="Helical" evidence="1">
    <location>
        <begin position="698"/>
        <end position="716"/>
    </location>
</feature>
<keyword evidence="3" id="KW-1185">Reference proteome</keyword>
<proteinExistence type="predicted"/>
<gene>
    <name evidence="2" type="ORF">ACAM_0795</name>
</gene>
<feature type="transmembrane region" description="Helical" evidence="1">
    <location>
        <begin position="665"/>
        <end position="686"/>
    </location>
</feature>
<dbReference type="Proteomes" id="UP000016887">
    <property type="component" value="Chromosome"/>
</dbReference>
<feature type="transmembrane region" description="Helical" evidence="1">
    <location>
        <begin position="587"/>
        <end position="606"/>
    </location>
</feature>
<protein>
    <submittedName>
        <fullName evidence="2">Uncharacterized protein</fullName>
    </submittedName>
</protein>
<keyword evidence="1" id="KW-1133">Transmembrane helix</keyword>
<name>U3TG25_9CREN</name>
<dbReference type="STRING" id="1198449.ACAM_0795"/>
<dbReference type="AlphaFoldDB" id="U3TG25"/>
<keyword evidence="1" id="KW-0812">Transmembrane</keyword>
<feature type="transmembrane region" description="Helical" evidence="1">
    <location>
        <begin position="817"/>
        <end position="840"/>
    </location>
</feature>